<feature type="compositionally biased region" description="Basic and acidic residues" evidence="18">
    <location>
        <begin position="214"/>
        <end position="226"/>
    </location>
</feature>
<dbReference type="InterPro" id="IPR041913">
    <property type="entry name" value="POLD3_sf"/>
</dbReference>
<evidence type="ECO:0000256" key="2">
    <source>
        <dbReference type="ARBA" id="ARBA00004496"/>
    </source>
</evidence>
<dbReference type="GO" id="GO:0051723">
    <property type="term" value="F:protein methylesterase activity"/>
    <property type="evidence" value="ECO:0007669"/>
    <property type="project" value="UniProtKB-EC"/>
</dbReference>
<evidence type="ECO:0000256" key="6">
    <source>
        <dbReference type="ARBA" id="ARBA00017589"/>
    </source>
</evidence>
<dbReference type="PANTHER" id="PTHR14189:SF0">
    <property type="entry name" value="PROTEIN PHOSPHATASE METHYLESTERASE 1"/>
    <property type="match status" value="1"/>
</dbReference>
<dbReference type="PANTHER" id="PTHR14189">
    <property type="entry name" value="PROTEIN PHOSPHATASE METHYLESTERASE-1 RELATED"/>
    <property type="match status" value="1"/>
</dbReference>
<evidence type="ECO:0000256" key="5">
    <source>
        <dbReference type="ARBA" id="ARBA00013111"/>
    </source>
</evidence>
<keyword evidence="10" id="KW-0227">DNA damage</keyword>
<dbReference type="InterPro" id="IPR029058">
    <property type="entry name" value="AB_hydrolase_fold"/>
</dbReference>
<evidence type="ECO:0000256" key="11">
    <source>
        <dbReference type="ARBA" id="ARBA00022769"/>
    </source>
</evidence>
<comment type="caution">
    <text evidence="20">The sequence shown here is derived from an EMBL/GenBank/DDBJ whole genome shotgun (WGS) entry which is preliminary data.</text>
</comment>
<keyword evidence="9" id="KW-0235">DNA replication</keyword>
<feature type="domain" description="AB hydrolase-1" evidence="19">
    <location>
        <begin position="25"/>
        <end position="308"/>
    </location>
</feature>
<feature type="region of interest" description="Disordered" evidence="18">
    <location>
        <begin position="859"/>
        <end position="926"/>
    </location>
</feature>
<dbReference type="GO" id="GO:0005737">
    <property type="term" value="C:cytoplasm"/>
    <property type="evidence" value="ECO:0007669"/>
    <property type="project" value="UniProtKB-SubCell"/>
</dbReference>
<dbReference type="FunFam" id="3.90.1030.20:FF:000001">
    <property type="entry name" value="DNA polymerase delta 3, accessory subunit"/>
    <property type="match status" value="1"/>
</dbReference>
<feature type="region of interest" description="Disordered" evidence="18">
    <location>
        <begin position="201"/>
        <end position="226"/>
    </location>
</feature>
<gene>
    <name evidence="20" type="ORF">SUZIE_121845</name>
</gene>
<feature type="compositionally biased region" description="Pro residues" evidence="18">
    <location>
        <begin position="780"/>
        <end position="792"/>
    </location>
</feature>
<keyword evidence="11" id="KW-0228">DNA excision</keyword>
<comment type="catalytic activity">
    <reaction evidence="16">
        <text>[phosphatase 2A protein]-C-terminal L-leucine methyl ester + H2O = [phosphatase 2A protein]-C-terminal L-leucine + methanol + H(+)</text>
        <dbReference type="Rhea" id="RHEA:48548"/>
        <dbReference type="Rhea" id="RHEA-COMP:12134"/>
        <dbReference type="Rhea" id="RHEA-COMP:12135"/>
        <dbReference type="ChEBI" id="CHEBI:15377"/>
        <dbReference type="ChEBI" id="CHEBI:15378"/>
        <dbReference type="ChEBI" id="CHEBI:17790"/>
        <dbReference type="ChEBI" id="CHEBI:90516"/>
        <dbReference type="ChEBI" id="CHEBI:90517"/>
        <dbReference type="EC" id="3.1.1.89"/>
    </reaction>
</comment>
<evidence type="ECO:0000256" key="8">
    <source>
        <dbReference type="ARBA" id="ARBA00022490"/>
    </source>
</evidence>
<comment type="subcellular location">
    <subcellularLocation>
        <location evidence="2">Cytoplasm</location>
    </subcellularLocation>
    <subcellularLocation>
        <location evidence="1">Nucleus</location>
    </subcellularLocation>
</comment>
<dbReference type="EC" id="3.1.1.89" evidence="5"/>
<comment type="function">
    <text evidence="15">Demethylates proteins that have been reversibly carboxymethylated. Demethylates PPP2CB (in vitro) and PPP2CA. Binding to PPP2CA displaces the manganese ion and inactivates the enzyme.</text>
</comment>
<dbReference type="GO" id="GO:0006260">
    <property type="term" value="P:DNA replication"/>
    <property type="evidence" value="ECO:0007669"/>
    <property type="project" value="UniProtKB-KW"/>
</dbReference>
<evidence type="ECO:0000313" key="20">
    <source>
        <dbReference type="EMBL" id="MBZ3873220.1"/>
    </source>
</evidence>
<evidence type="ECO:0000256" key="16">
    <source>
        <dbReference type="ARBA" id="ARBA00049203"/>
    </source>
</evidence>
<evidence type="ECO:0000256" key="1">
    <source>
        <dbReference type="ARBA" id="ARBA00004123"/>
    </source>
</evidence>
<feature type="region of interest" description="Disordered" evidence="18">
    <location>
        <begin position="1184"/>
        <end position="1252"/>
    </location>
</feature>
<evidence type="ECO:0000256" key="13">
    <source>
        <dbReference type="ARBA" id="ARBA00023204"/>
    </source>
</evidence>
<dbReference type="CDD" id="cd21951">
    <property type="entry name" value="MIU_RNF169_C"/>
    <property type="match status" value="1"/>
</dbReference>
<dbReference type="EMBL" id="JAATJV010201200">
    <property type="protein sequence ID" value="MBZ3873220.1"/>
    <property type="molecule type" value="Genomic_DNA"/>
</dbReference>
<evidence type="ECO:0000256" key="12">
    <source>
        <dbReference type="ARBA" id="ARBA00022801"/>
    </source>
</evidence>
<keyword evidence="21" id="KW-1185">Reference proteome</keyword>
<evidence type="ECO:0000256" key="10">
    <source>
        <dbReference type="ARBA" id="ARBA00022763"/>
    </source>
</evidence>
<evidence type="ECO:0000256" key="4">
    <source>
        <dbReference type="ARBA" id="ARBA00011604"/>
    </source>
</evidence>
<accession>A0AA41MJT0</accession>
<dbReference type="Pfam" id="PF12697">
    <property type="entry name" value="Abhydrolase_6"/>
    <property type="match status" value="1"/>
</dbReference>
<evidence type="ECO:0000259" key="19">
    <source>
        <dbReference type="Pfam" id="PF12697"/>
    </source>
</evidence>
<dbReference type="GO" id="GO:0071897">
    <property type="term" value="P:DNA biosynthetic process"/>
    <property type="evidence" value="ECO:0007669"/>
    <property type="project" value="UniProtKB-ARBA"/>
</dbReference>
<dbReference type="InterPro" id="IPR019038">
    <property type="entry name" value="POLD3"/>
</dbReference>
<dbReference type="InterPro" id="IPR016812">
    <property type="entry name" value="PPase_methylesterase_euk"/>
</dbReference>
<sequence>MEDVEVENETGKDISSTNGSEGPVLLLLHGGGHSALSWAVFTAAIISRVQCRIVALDLRSHGETKVKNSEDLSAETMAKDVGNVVEAMYGDLPPPIMLIGHSMGGAIAVHTASANLVPSLLGLCMIDVVEGTAMDALNSMQNFLRGRPKTFKSLENAIEWSVKSGQIRNLESARVSMVGQVKQCEGITSPEGSKSIVEGIIEEEEEDEEGSESVNKRKKEDDMETKKDHPYTWRIELAKTEKYWDGWFRGLSNLFLSCPIPKLLLLAGVDRLDKDLTIGQMQGKFQMQVLPQCGHAVHEDAPDKVAEAVATFLIRHRFAEPIGGFQCEYPIPGIMQCTWVQMSLQAQGPPFPVIILGMVLPYLMGWTMYRAVLIFPKYRSVWPSDGCRSASPLLLWETTRDLGGSKVVSRRRELRLWLREGLGAGVDQRCSTMADQLYLENIDEFVTDQNKIVTYKWLSYTLGVHVNQAKQMLYEYVERKRKENSGAQLHVTYLVSGSIIQNGHSCHKVAVVREDKLEAVKSKLAVTASIHVYSIQKAMLKDSGPLFNTDYDILKSNLQNCSKFSAIQCAAAVPRAPTESSSSNNFEQSDLQASNETQANNELATNGHGPPASKQASQQPKGIMGMFASKAVSKSQDNNKETKIEAKEITNASSTGSKAPGKGNVMSNFFGKAAMNKLKVNLDSEQAVKEEKIVEQPPVSVTEPKLATPADLKKSNKKAEPVKMQQKEKKWGKRVDLSDDETKETEIMKKKRRRIKLPQSDSSEDEVFPDSPRAYEAESPSPPPPVSPPPDPVQKSEPEPPSVKSSSGENKRKRKRVLKSKTFVDEEGCIVTEKVYESESCTDSEEELKTKTSCVQRLPAMTVKKEPKEERKGLKKGTTALGKANRQLREEKLQEEKTSEDQIHKLLPEDTETGKRKIDEQKKRDEPLGLKTNLEHCPARLSDSENEEPSRGQMIQTHRSAFVSKNNSYSLAFLAGKLNCKVQRSQSCSDTAQDRVKNRLRAAPTIKAKVTTMTPASNPIIGVLLSTQNNRCLSAPDLTIEKRLPFSSLSSLASLHKPERSISPESNDSISEELNHFKPIVCSPCTPPKRLPDGRVLSPLIIKSTPRNLNRSLQKQTSYEASPRILKKWEQIFQERQIKKTLSKATLTSLASETGEDLISSEIIHSSKEKPLLDLNTRLSSGQVLSEDIGPTPNTDLEYFPSVSQTKAEEDSDGKRSTEIPLETCCSSEPKGGASGTSLEGEQFEGSGSIPDTRLDKTYINPAVKISTVNSVLPKNNVLGGVLKTKKQLKTLNHFDLANGVLVDSLGEEPLPSLRRGRKRRCKTKHLEQNGSLKKLRQTSSEVGLASTDPALREMEQKLQQEEEDRQLALQLQRMFDNERRTVSRRKGSVDQYLLRSSSMAGAK</sequence>
<feature type="compositionally biased region" description="Basic and acidic residues" evidence="18">
    <location>
        <begin position="863"/>
        <end position="872"/>
    </location>
</feature>
<evidence type="ECO:0000256" key="17">
    <source>
        <dbReference type="ARBA" id="ARBA00083711"/>
    </source>
</evidence>
<feature type="compositionally biased region" description="Basic and acidic residues" evidence="18">
    <location>
        <begin position="711"/>
        <end position="737"/>
    </location>
</feature>
<keyword evidence="7" id="KW-0719">Serine esterase</keyword>
<comment type="subunit">
    <text evidence="4">Binds PPP2CA and PPP2CB.</text>
</comment>
<keyword evidence="14" id="KW-0539">Nucleus</keyword>
<feature type="compositionally biased region" description="Basic and acidic residues" evidence="18">
    <location>
        <begin position="1207"/>
        <end position="1218"/>
    </location>
</feature>
<reference evidence="20" key="1">
    <citation type="submission" date="2020-03" db="EMBL/GenBank/DDBJ databases">
        <title>Studies in the Genomics of Life Span.</title>
        <authorList>
            <person name="Glass D."/>
        </authorList>
    </citation>
    <scope>NUCLEOTIDE SEQUENCE</scope>
    <source>
        <strain evidence="20">SUZIE</strain>
        <tissue evidence="20">Muscle</tissue>
    </source>
</reference>
<proteinExistence type="inferred from homology"/>
<dbReference type="GO" id="GO:0043625">
    <property type="term" value="C:delta DNA polymerase complex"/>
    <property type="evidence" value="ECO:0007669"/>
    <property type="project" value="InterPro"/>
</dbReference>
<dbReference type="InterPro" id="IPR000073">
    <property type="entry name" value="AB_hydrolase_1"/>
</dbReference>
<dbReference type="Pfam" id="PF09507">
    <property type="entry name" value="CDC27"/>
    <property type="match status" value="1"/>
</dbReference>
<feature type="compositionally biased region" description="Acidic residues" evidence="18">
    <location>
        <begin position="201"/>
        <end position="211"/>
    </location>
</feature>
<evidence type="ECO:0000313" key="21">
    <source>
        <dbReference type="Proteomes" id="UP001166674"/>
    </source>
</evidence>
<evidence type="ECO:0000256" key="18">
    <source>
        <dbReference type="SAM" id="MobiDB-lite"/>
    </source>
</evidence>
<feature type="region of interest" description="Disordered" evidence="18">
    <location>
        <begin position="691"/>
        <end position="819"/>
    </location>
</feature>
<evidence type="ECO:0000256" key="15">
    <source>
        <dbReference type="ARBA" id="ARBA00024698"/>
    </source>
</evidence>
<evidence type="ECO:0000256" key="3">
    <source>
        <dbReference type="ARBA" id="ARBA00008645"/>
    </source>
</evidence>
<evidence type="ECO:0000256" key="7">
    <source>
        <dbReference type="ARBA" id="ARBA00022487"/>
    </source>
</evidence>
<evidence type="ECO:0000256" key="14">
    <source>
        <dbReference type="ARBA" id="ARBA00023242"/>
    </source>
</evidence>
<feature type="compositionally biased region" description="Basic and acidic residues" evidence="18">
    <location>
        <begin position="887"/>
        <end position="926"/>
    </location>
</feature>
<dbReference type="Proteomes" id="UP001166674">
    <property type="component" value="Unassembled WGS sequence"/>
</dbReference>
<keyword evidence="12" id="KW-0378">Hydrolase</keyword>
<evidence type="ECO:0000256" key="9">
    <source>
        <dbReference type="ARBA" id="ARBA00022705"/>
    </source>
</evidence>
<dbReference type="GO" id="GO:0006281">
    <property type="term" value="P:DNA repair"/>
    <property type="evidence" value="ECO:0007669"/>
    <property type="project" value="UniProtKB-KW"/>
</dbReference>
<name>A0AA41MJT0_SCICA</name>
<organism evidence="20 21">
    <name type="scientific">Sciurus carolinensis</name>
    <name type="common">Eastern gray squirrel</name>
    <dbReference type="NCBI Taxonomy" id="30640"/>
    <lineage>
        <taxon>Eukaryota</taxon>
        <taxon>Metazoa</taxon>
        <taxon>Chordata</taxon>
        <taxon>Craniata</taxon>
        <taxon>Vertebrata</taxon>
        <taxon>Euteleostomi</taxon>
        <taxon>Mammalia</taxon>
        <taxon>Eutheria</taxon>
        <taxon>Euarchontoglires</taxon>
        <taxon>Glires</taxon>
        <taxon>Rodentia</taxon>
        <taxon>Sciuromorpha</taxon>
        <taxon>Sciuridae</taxon>
        <taxon>Sciurinae</taxon>
        <taxon>Sciurini</taxon>
        <taxon>Sciurus</taxon>
    </lineage>
</organism>
<dbReference type="Gene3D" id="3.90.1030.20">
    <property type="entry name" value="DNA polymerase delta, p66 (Cdc27) subunit, wHTH domain"/>
    <property type="match status" value="1"/>
</dbReference>
<comment type="similarity">
    <text evidence="3">Belongs to the AB hydrolase superfamily.</text>
</comment>
<protein>
    <recommendedName>
        <fullName evidence="6">DNA polymerase delta subunit 3</fullName>
        <ecNumber evidence="5">3.1.1.89</ecNumber>
    </recommendedName>
    <alternativeName>
        <fullName evidence="17">DNA polymerase delta subunit p66</fullName>
    </alternativeName>
</protein>
<dbReference type="Gene3D" id="3.40.50.1820">
    <property type="entry name" value="alpha/beta hydrolase"/>
    <property type="match status" value="1"/>
</dbReference>
<dbReference type="SUPFAM" id="SSF53474">
    <property type="entry name" value="alpha/beta-Hydrolases"/>
    <property type="match status" value="1"/>
</dbReference>
<keyword evidence="13" id="KW-0234">DNA repair</keyword>
<keyword evidence="8" id="KW-0963">Cytoplasm</keyword>